<organism evidence="2 3">
    <name type="scientific">Hirsutella rhossiliensis</name>
    <dbReference type="NCBI Taxonomy" id="111463"/>
    <lineage>
        <taxon>Eukaryota</taxon>
        <taxon>Fungi</taxon>
        <taxon>Dikarya</taxon>
        <taxon>Ascomycota</taxon>
        <taxon>Pezizomycotina</taxon>
        <taxon>Sordariomycetes</taxon>
        <taxon>Hypocreomycetidae</taxon>
        <taxon>Hypocreales</taxon>
        <taxon>Ophiocordycipitaceae</taxon>
        <taxon>Hirsutella</taxon>
    </lineage>
</organism>
<keyword evidence="1" id="KW-0732">Signal</keyword>
<proteinExistence type="predicted"/>
<dbReference type="Proteomes" id="UP000824596">
    <property type="component" value="Unassembled WGS sequence"/>
</dbReference>
<sequence length="237" mass="25932">MKVTLATIAIYLTALGLAQDSAESPERGWAAHFSWSFDQFIADGLEQVSFPMNMANANHDDGFYFAQQFNFEDITDIGYIGLQPRKDNNSVSMIHAAFSSFQNGTTTSNKNCTEGADGGPGGSGFVEYYHWNVEGSGQNCEALPRTEVTFSIPTSKDAERGSLRPTTESGPCKGLVALQKSQVPDGWHFAAGFQNGTNEAATKIHIDAATQKLIDEYSKKAYEEWIKEHPEEAQGQN</sequence>
<protein>
    <submittedName>
        <fullName evidence="2">Uncharacterized protein</fullName>
    </submittedName>
</protein>
<name>A0A9P8N2K6_9HYPO</name>
<comment type="caution">
    <text evidence="2">The sequence shown here is derived from an EMBL/GenBank/DDBJ whole genome shotgun (WGS) entry which is preliminary data.</text>
</comment>
<dbReference type="AlphaFoldDB" id="A0A9P8N2K6"/>
<evidence type="ECO:0000313" key="2">
    <source>
        <dbReference type="EMBL" id="KAH0967118.1"/>
    </source>
</evidence>
<dbReference type="RefSeq" id="XP_044724631.1">
    <property type="nucleotide sequence ID" value="XM_044860998.1"/>
</dbReference>
<reference evidence="2" key="1">
    <citation type="submission" date="2021-09" db="EMBL/GenBank/DDBJ databases">
        <title>A high-quality genome of the endoparasitic fungus Hirsutella rhossiliensis with a comparison of Hirsutella genomes reveals transposable elements contributing to genome size variation.</title>
        <authorList>
            <person name="Lin R."/>
            <person name="Jiao Y."/>
            <person name="Sun X."/>
            <person name="Ling J."/>
            <person name="Xie B."/>
            <person name="Cheng X."/>
        </authorList>
    </citation>
    <scope>NUCLEOTIDE SEQUENCE</scope>
    <source>
        <strain evidence="2">HR02</strain>
    </source>
</reference>
<evidence type="ECO:0000256" key="1">
    <source>
        <dbReference type="SAM" id="SignalP"/>
    </source>
</evidence>
<dbReference type="OrthoDB" id="5576763at2759"/>
<dbReference type="GeneID" id="68351656"/>
<accession>A0A9P8N2K6</accession>
<feature type="signal peptide" evidence="1">
    <location>
        <begin position="1"/>
        <end position="18"/>
    </location>
</feature>
<dbReference type="EMBL" id="JAIZPD010000002">
    <property type="protein sequence ID" value="KAH0967118.1"/>
    <property type="molecule type" value="Genomic_DNA"/>
</dbReference>
<keyword evidence="3" id="KW-1185">Reference proteome</keyword>
<evidence type="ECO:0000313" key="3">
    <source>
        <dbReference type="Proteomes" id="UP000824596"/>
    </source>
</evidence>
<gene>
    <name evidence="2" type="ORF">HRG_02527</name>
</gene>
<feature type="chain" id="PRO_5040440272" evidence="1">
    <location>
        <begin position="19"/>
        <end position="237"/>
    </location>
</feature>